<dbReference type="EMBL" id="BSXW01001162">
    <property type="protein sequence ID" value="GMF34203.1"/>
    <property type="molecule type" value="Genomic_DNA"/>
</dbReference>
<name>A0A9W7CMZ0_9STRA</name>
<dbReference type="Proteomes" id="UP001165083">
    <property type="component" value="Unassembled WGS sequence"/>
</dbReference>
<keyword evidence="2" id="KW-1185">Reference proteome</keyword>
<evidence type="ECO:0000313" key="2">
    <source>
        <dbReference type="Proteomes" id="UP001165083"/>
    </source>
</evidence>
<accession>A0A9W7CMZ0</accession>
<gene>
    <name evidence="1" type="ORF">Plil01_001457800</name>
</gene>
<dbReference type="OrthoDB" id="104747at2759"/>
<sequence length="266" mass="29584">MIRLNSEYVATLKAKSKRDLQLVVKDFNIKGVDERSIVYYYNKATERKGQMLFIDFVKGQIRYNFDRSIVIVPTAATTISISLQDGIYSYDDINRSIQTVLVNAGAYLIDPSGENVFYLKTCYRLYSSGGTGLPTTIPVPRLIIDNAEFGKVLGLTAGTYPSASATAASAQLSNIIPQIHPTSSYIVRCDLIKNEYVASGDIVSASDRGDTEIGKLISYKPSQYVWMICHNGSRSTITVSIFNQNDKKVIFRDTSVSIMLLLRLKK</sequence>
<protein>
    <submittedName>
        <fullName evidence="1">Unnamed protein product</fullName>
    </submittedName>
</protein>
<comment type="caution">
    <text evidence="1">The sequence shown here is derived from an EMBL/GenBank/DDBJ whole genome shotgun (WGS) entry which is preliminary data.</text>
</comment>
<organism evidence="1 2">
    <name type="scientific">Phytophthora lilii</name>
    <dbReference type="NCBI Taxonomy" id="2077276"/>
    <lineage>
        <taxon>Eukaryota</taxon>
        <taxon>Sar</taxon>
        <taxon>Stramenopiles</taxon>
        <taxon>Oomycota</taxon>
        <taxon>Peronosporomycetes</taxon>
        <taxon>Peronosporales</taxon>
        <taxon>Peronosporaceae</taxon>
        <taxon>Phytophthora</taxon>
    </lineage>
</organism>
<proteinExistence type="predicted"/>
<reference evidence="1" key="1">
    <citation type="submission" date="2023-04" db="EMBL/GenBank/DDBJ databases">
        <title>Phytophthora lilii NBRC 32176.</title>
        <authorList>
            <person name="Ichikawa N."/>
            <person name="Sato H."/>
            <person name="Tonouchi N."/>
        </authorList>
    </citation>
    <scope>NUCLEOTIDE SEQUENCE</scope>
    <source>
        <strain evidence="1">NBRC 32176</strain>
    </source>
</reference>
<evidence type="ECO:0000313" key="1">
    <source>
        <dbReference type="EMBL" id="GMF34203.1"/>
    </source>
</evidence>
<dbReference type="AlphaFoldDB" id="A0A9W7CMZ0"/>